<comment type="caution">
    <text evidence="4">The sequence shown here is derived from an EMBL/GenBank/DDBJ whole genome shotgun (WGS) entry which is preliminary data.</text>
</comment>
<dbReference type="Pfam" id="PF08719">
    <property type="entry name" value="NADAR"/>
    <property type="match status" value="1"/>
</dbReference>
<evidence type="ECO:0000313" key="4">
    <source>
        <dbReference type="EMBL" id="MFB2838867.1"/>
    </source>
</evidence>
<evidence type="ECO:0000256" key="1">
    <source>
        <dbReference type="ARBA" id="ARBA00000022"/>
    </source>
</evidence>
<dbReference type="Proteomes" id="UP001576780">
    <property type="component" value="Unassembled WGS sequence"/>
</dbReference>
<dbReference type="RefSeq" id="WP_413281163.1">
    <property type="nucleotide sequence ID" value="NZ_JBHFNT010000283.1"/>
</dbReference>
<dbReference type="NCBIfam" id="TIGR02464">
    <property type="entry name" value="ribofla_fusion"/>
    <property type="match status" value="1"/>
</dbReference>
<reference evidence="4 5" key="1">
    <citation type="submission" date="2024-09" db="EMBL/GenBank/DDBJ databases">
        <title>Floridaenema gen nov. (Aerosakkonemataceae, Aerosakkonematales ord. nov., Cyanobacteria) from benthic tropical and subtropical fresh waters, with the description of four new species.</title>
        <authorList>
            <person name="Moretto J.A."/>
            <person name="Berthold D.E."/>
            <person name="Lefler F.W."/>
            <person name="Huang I.-S."/>
            <person name="Laughinghouse H. IV."/>
        </authorList>
    </citation>
    <scope>NUCLEOTIDE SEQUENCE [LARGE SCALE GENOMIC DNA]</scope>
    <source>
        <strain evidence="4 5">BLCC-F167</strain>
    </source>
</reference>
<dbReference type="EMBL" id="JBHFNT010000283">
    <property type="protein sequence ID" value="MFB2838867.1"/>
    <property type="molecule type" value="Genomic_DNA"/>
</dbReference>
<dbReference type="InterPro" id="IPR012816">
    <property type="entry name" value="NADAR"/>
</dbReference>
<proteinExistence type="predicted"/>
<gene>
    <name evidence="4" type="ORF">ACE1CA_30635</name>
</gene>
<dbReference type="InterPro" id="IPR037238">
    <property type="entry name" value="YbiA-like_sf"/>
</dbReference>
<name>A0ABV4WUV0_9CYAN</name>
<comment type="catalytic activity">
    <reaction evidence="2">
        <text>2,5-diamino-6-hydroxy-4-(5-phosphoribosylamino)-pyrimidine + H2O = 2,5,6-triamino-4-hydroxypyrimidine + D-ribose 5-phosphate</text>
        <dbReference type="Rhea" id="RHEA:23436"/>
        <dbReference type="ChEBI" id="CHEBI:15377"/>
        <dbReference type="ChEBI" id="CHEBI:58614"/>
        <dbReference type="ChEBI" id="CHEBI:78346"/>
        <dbReference type="ChEBI" id="CHEBI:137796"/>
    </reaction>
</comment>
<evidence type="ECO:0000256" key="2">
    <source>
        <dbReference type="ARBA" id="ARBA00000751"/>
    </source>
</evidence>
<protein>
    <submittedName>
        <fullName evidence="4">NADAR family protein</fullName>
    </submittedName>
</protein>
<evidence type="ECO:0000259" key="3">
    <source>
        <dbReference type="Pfam" id="PF08719"/>
    </source>
</evidence>
<feature type="domain" description="NADAR" evidence="3">
    <location>
        <begin position="4"/>
        <end position="144"/>
    </location>
</feature>
<sequence length="146" mass="17256">MPIYFYDIDEKPFGCFSNFSRHGFELDGEWWKTSEHYFQSQKFVGTPYVEQIRKLPTPKAAFDFARSHQSEVRSDWKMVRDDIMRKAVERKFEFNSEIRAILLATGDVLLVEDSPVDSYWGCGSDRQGKNMLGKILMEVRENLRKR</sequence>
<dbReference type="CDD" id="cd15457">
    <property type="entry name" value="NADAR"/>
    <property type="match status" value="1"/>
</dbReference>
<keyword evidence="5" id="KW-1185">Reference proteome</keyword>
<accession>A0ABV4WUV0</accession>
<organism evidence="4 5">
    <name type="scientific">Floridaenema evergladense BLCC-F167</name>
    <dbReference type="NCBI Taxonomy" id="3153639"/>
    <lineage>
        <taxon>Bacteria</taxon>
        <taxon>Bacillati</taxon>
        <taxon>Cyanobacteriota</taxon>
        <taxon>Cyanophyceae</taxon>
        <taxon>Oscillatoriophycideae</taxon>
        <taxon>Aerosakkonematales</taxon>
        <taxon>Aerosakkonemataceae</taxon>
        <taxon>Floridanema</taxon>
        <taxon>Floridanema evergladense</taxon>
    </lineage>
</organism>
<comment type="catalytic activity">
    <reaction evidence="1">
        <text>5-amino-6-(5-phospho-D-ribosylamino)uracil + H2O = 5,6-diaminouracil + D-ribose 5-phosphate</text>
        <dbReference type="Rhea" id="RHEA:55020"/>
        <dbReference type="ChEBI" id="CHEBI:15377"/>
        <dbReference type="ChEBI" id="CHEBI:46252"/>
        <dbReference type="ChEBI" id="CHEBI:58453"/>
        <dbReference type="ChEBI" id="CHEBI:78346"/>
    </reaction>
</comment>
<dbReference type="SUPFAM" id="SSF143990">
    <property type="entry name" value="YbiA-like"/>
    <property type="match status" value="1"/>
</dbReference>
<evidence type="ECO:0000313" key="5">
    <source>
        <dbReference type="Proteomes" id="UP001576780"/>
    </source>
</evidence>
<dbReference type="Gene3D" id="1.10.357.40">
    <property type="entry name" value="YbiA-like"/>
    <property type="match status" value="1"/>
</dbReference>